<keyword evidence="3 6" id="KW-0812">Transmembrane</keyword>
<feature type="transmembrane region" description="Helical" evidence="6">
    <location>
        <begin position="38"/>
        <end position="58"/>
    </location>
</feature>
<dbReference type="STRING" id="1073325.SAMN05444483_103191"/>
<reference evidence="8" key="1">
    <citation type="submission" date="2016-11" db="EMBL/GenBank/DDBJ databases">
        <authorList>
            <person name="Varghese N."/>
            <person name="Submissions S."/>
        </authorList>
    </citation>
    <scope>NUCLEOTIDE SEQUENCE [LARGE SCALE GENOMIC DNA]</scope>
    <source>
        <strain evidence="8">DSM 24579</strain>
    </source>
</reference>
<protein>
    <recommendedName>
        <fullName evidence="9">Lysylphosphatidylglycerol synthase TM region</fullName>
    </recommendedName>
</protein>
<evidence type="ECO:0000256" key="2">
    <source>
        <dbReference type="ARBA" id="ARBA00022475"/>
    </source>
</evidence>
<dbReference type="Proteomes" id="UP000183945">
    <property type="component" value="Unassembled WGS sequence"/>
</dbReference>
<dbReference type="AlphaFoldDB" id="A0A1M5FH48"/>
<sequence length="290" mass="32528">MKRIGYKTVLKIVLSIGLVAYLIFNIDLSKVYLIEIDVLPPFLVAILITLLSLGLMSLRWKILIANFLTPAFSIKKLFNFYMIGAFFNIFLPGSIGGDVVRTQRISKNKSISIKAATGVTLLERICGIYGLLILISFSLFFMTYPKGLNFHEFLPIWIFKSSPVIILSCIPLFKWLLVKFNFHTTYPFIIKVIGISLMAQMGDISIAYILNQYFNLGIPFSAFIFIMPLVYIATVLPISFGGLGVREGVFSGILMLYGVDVSIAILISLLMYLIKVVVGIIGYIIYLGER</sequence>
<feature type="transmembrane region" description="Helical" evidence="6">
    <location>
        <begin position="257"/>
        <end position="286"/>
    </location>
</feature>
<evidence type="ECO:0008006" key="9">
    <source>
        <dbReference type="Google" id="ProtNLM"/>
    </source>
</evidence>
<feature type="transmembrane region" description="Helical" evidence="6">
    <location>
        <begin position="78"/>
        <end position="100"/>
    </location>
</feature>
<keyword evidence="5 6" id="KW-0472">Membrane</keyword>
<feature type="transmembrane region" description="Helical" evidence="6">
    <location>
        <begin position="6"/>
        <end position="26"/>
    </location>
</feature>
<evidence type="ECO:0000313" key="7">
    <source>
        <dbReference type="EMBL" id="SHF90833.1"/>
    </source>
</evidence>
<proteinExistence type="predicted"/>
<dbReference type="EMBL" id="FQVT01000003">
    <property type="protein sequence ID" value="SHF90833.1"/>
    <property type="molecule type" value="Genomic_DNA"/>
</dbReference>
<dbReference type="OrthoDB" id="1123508at2"/>
<evidence type="ECO:0000256" key="6">
    <source>
        <dbReference type="SAM" id="Phobius"/>
    </source>
</evidence>
<accession>A0A1M5FH48</accession>
<name>A0A1M5FH48_SALEC</name>
<evidence type="ECO:0000256" key="4">
    <source>
        <dbReference type="ARBA" id="ARBA00022989"/>
    </source>
</evidence>
<dbReference type="Pfam" id="PF03706">
    <property type="entry name" value="LPG_synthase_TM"/>
    <property type="match status" value="1"/>
</dbReference>
<dbReference type="PANTHER" id="PTHR40277:SF1">
    <property type="entry name" value="BLL5419 PROTEIN"/>
    <property type="match status" value="1"/>
</dbReference>
<evidence type="ECO:0000256" key="1">
    <source>
        <dbReference type="ARBA" id="ARBA00004651"/>
    </source>
</evidence>
<feature type="transmembrane region" description="Helical" evidence="6">
    <location>
        <begin position="188"/>
        <end position="210"/>
    </location>
</feature>
<dbReference type="GO" id="GO:0005886">
    <property type="term" value="C:plasma membrane"/>
    <property type="evidence" value="ECO:0007669"/>
    <property type="project" value="UniProtKB-SubCell"/>
</dbReference>
<feature type="transmembrane region" description="Helical" evidence="6">
    <location>
        <begin position="156"/>
        <end position="176"/>
    </location>
</feature>
<evidence type="ECO:0000256" key="3">
    <source>
        <dbReference type="ARBA" id="ARBA00022692"/>
    </source>
</evidence>
<feature type="transmembrane region" description="Helical" evidence="6">
    <location>
        <begin position="121"/>
        <end position="144"/>
    </location>
</feature>
<keyword evidence="2" id="KW-1003">Cell membrane</keyword>
<gene>
    <name evidence="7" type="ORF">SAMN05444483_103191</name>
</gene>
<evidence type="ECO:0000256" key="5">
    <source>
        <dbReference type="ARBA" id="ARBA00023136"/>
    </source>
</evidence>
<feature type="transmembrane region" description="Helical" evidence="6">
    <location>
        <begin position="222"/>
        <end position="245"/>
    </location>
</feature>
<dbReference type="PANTHER" id="PTHR40277">
    <property type="entry name" value="BLL5419 PROTEIN"/>
    <property type="match status" value="1"/>
</dbReference>
<organism evidence="7 8">
    <name type="scientific">Salegentibacter echinorum</name>
    <dbReference type="NCBI Taxonomy" id="1073325"/>
    <lineage>
        <taxon>Bacteria</taxon>
        <taxon>Pseudomonadati</taxon>
        <taxon>Bacteroidota</taxon>
        <taxon>Flavobacteriia</taxon>
        <taxon>Flavobacteriales</taxon>
        <taxon>Flavobacteriaceae</taxon>
        <taxon>Salegentibacter</taxon>
    </lineage>
</organism>
<keyword evidence="4 6" id="KW-1133">Transmembrane helix</keyword>
<dbReference type="RefSeq" id="WP_072878111.1">
    <property type="nucleotide sequence ID" value="NZ_FQVT01000003.1"/>
</dbReference>
<comment type="subcellular location">
    <subcellularLocation>
        <location evidence="1">Cell membrane</location>
        <topology evidence="1">Multi-pass membrane protein</topology>
    </subcellularLocation>
</comment>
<evidence type="ECO:0000313" key="8">
    <source>
        <dbReference type="Proteomes" id="UP000183945"/>
    </source>
</evidence>
<keyword evidence="8" id="KW-1185">Reference proteome</keyword>
<dbReference type="InterPro" id="IPR022791">
    <property type="entry name" value="L-PG_synthase/AglD"/>
</dbReference>